<protein>
    <submittedName>
        <fullName evidence="1">Phosphatidylglycerol--prolipoprotein diacylglyceryl transferase</fullName>
    </submittedName>
</protein>
<sequence length="64" mass="7182">MGIRTLLLHFYSNVSFQILFFELLCMNWIKKQQVGPPPLRAAPRGRAAATMATRLGSPFHAVLP</sequence>
<reference evidence="1" key="1">
    <citation type="submission" date="2021-07" db="EMBL/GenBank/DDBJ databases">
        <authorList>
            <person name="Catto M.A."/>
            <person name="Jacobson A."/>
            <person name="Kennedy G."/>
            <person name="Labadie P."/>
            <person name="Hunt B.G."/>
            <person name="Srinivasan R."/>
        </authorList>
    </citation>
    <scope>NUCLEOTIDE SEQUENCE</scope>
    <source>
        <strain evidence="1">PL_HMW_Pooled</strain>
        <tissue evidence="1">Head</tissue>
    </source>
</reference>
<accession>A0AAE1HF80</accession>
<reference evidence="1" key="2">
    <citation type="journal article" date="2023" name="BMC Genomics">
        <title>Pest status, molecular evolution, and epigenetic factors derived from the genome assembly of Frankliniella fusca, a thysanopteran phytovirus vector.</title>
        <authorList>
            <person name="Catto M.A."/>
            <person name="Labadie P.E."/>
            <person name="Jacobson A.L."/>
            <person name="Kennedy G.G."/>
            <person name="Srinivasan R."/>
            <person name="Hunt B.G."/>
        </authorList>
    </citation>
    <scope>NUCLEOTIDE SEQUENCE</scope>
    <source>
        <strain evidence="1">PL_HMW_Pooled</strain>
    </source>
</reference>
<organism evidence="1 2">
    <name type="scientific">Frankliniella fusca</name>
    <dbReference type="NCBI Taxonomy" id="407009"/>
    <lineage>
        <taxon>Eukaryota</taxon>
        <taxon>Metazoa</taxon>
        <taxon>Ecdysozoa</taxon>
        <taxon>Arthropoda</taxon>
        <taxon>Hexapoda</taxon>
        <taxon>Insecta</taxon>
        <taxon>Pterygota</taxon>
        <taxon>Neoptera</taxon>
        <taxon>Paraneoptera</taxon>
        <taxon>Thysanoptera</taxon>
        <taxon>Terebrantia</taxon>
        <taxon>Thripoidea</taxon>
        <taxon>Thripidae</taxon>
        <taxon>Frankliniella</taxon>
    </lineage>
</organism>
<evidence type="ECO:0000313" key="1">
    <source>
        <dbReference type="EMBL" id="KAK3920252.1"/>
    </source>
</evidence>
<dbReference type="AlphaFoldDB" id="A0AAE1HF80"/>
<dbReference type="EMBL" id="JAHWGI010000990">
    <property type="protein sequence ID" value="KAK3920252.1"/>
    <property type="molecule type" value="Genomic_DNA"/>
</dbReference>
<gene>
    <name evidence="1" type="ORF">KUF71_009539</name>
</gene>
<comment type="caution">
    <text evidence="1">The sequence shown here is derived from an EMBL/GenBank/DDBJ whole genome shotgun (WGS) entry which is preliminary data.</text>
</comment>
<keyword evidence="2" id="KW-1185">Reference proteome</keyword>
<proteinExistence type="predicted"/>
<keyword evidence="1" id="KW-0808">Transferase</keyword>
<dbReference type="Proteomes" id="UP001219518">
    <property type="component" value="Unassembled WGS sequence"/>
</dbReference>
<name>A0AAE1HF80_9NEOP</name>
<evidence type="ECO:0000313" key="2">
    <source>
        <dbReference type="Proteomes" id="UP001219518"/>
    </source>
</evidence>
<dbReference type="GO" id="GO:0016740">
    <property type="term" value="F:transferase activity"/>
    <property type="evidence" value="ECO:0007669"/>
    <property type="project" value="UniProtKB-KW"/>
</dbReference>